<evidence type="ECO:0000256" key="1">
    <source>
        <dbReference type="SAM" id="SignalP"/>
    </source>
</evidence>
<dbReference type="PANTHER" id="PTHR42060">
    <property type="entry name" value="NHL REPEAT-CONTAINING PROTEIN-RELATED"/>
    <property type="match status" value="1"/>
</dbReference>
<sequence length="308" mass="31818">MRSSTGIWGLRAILLGGALVNCLATNTSLAVTSIYQGATGTWYENLAVRANGQILVSRRDSPILELIDPAGGLRNPIAVTTFSSDYAGLGGISETTPDVFYIIAAGNYSVFKVDMNTFTYDSSLGVVTSNATVSKVTAMPEAGLLNGMTTANASEGIVLLADSLNGWIWRLHVNTGSYSVDFSDATTDYLNTSTTKLGVNGLKIRNSSLGSATGAAEVVVNISAVDDFVFASNGVAILCQNSLSTLSTIVGAETTLIANSTILAGVTAGAFGRTSADSEILYLTTKGVTGVAGGYIAYVDTRSLNLTG</sequence>
<comment type="caution">
    <text evidence="2">The sequence shown here is derived from an EMBL/GenBank/DDBJ whole genome shotgun (WGS) entry which is preliminary data.</text>
</comment>
<dbReference type="AlphaFoldDB" id="A0A3D8SS60"/>
<dbReference type="InterPro" id="IPR011042">
    <property type="entry name" value="6-blade_b-propeller_TolB-like"/>
</dbReference>
<dbReference type="OrthoDB" id="9977941at2759"/>
<name>A0A3D8SS60_9HELO</name>
<dbReference type="InterPro" id="IPR052998">
    <property type="entry name" value="Hetero-Diels-Alderase-like"/>
</dbReference>
<keyword evidence="1" id="KW-0732">Signal</keyword>
<dbReference type="Gene3D" id="2.120.10.30">
    <property type="entry name" value="TolB, C-terminal domain"/>
    <property type="match status" value="1"/>
</dbReference>
<dbReference type="SUPFAM" id="SSF63829">
    <property type="entry name" value="Calcium-dependent phosphotriesterase"/>
    <property type="match status" value="1"/>
</dbReference>
<reference evidence="2 3" key="1">
    <citation type="journal article" date="2018" name="IMA Fungus">
        <title>IMA Genome-F 9: Draft genome sequence of Annulohypoxylon stygium, Aspergillus mulundensis, Berkeleyomyces basicola (syn. Thielaviopsis basicola), Ceratocystis smalleyi, two Cercospora beticola strains, Coleophoma cylindrospora, Fusarium fracticaudum, Phialophora cf. hyalina, and Morchella septimelata.</title>
        <authorList>
            <person name="Wingfield B.D."/>
            <person name="Bills G.F."/>
            <person name="Dong Y."/>
            <person name="Huang W."/>
            <person name="Nel W.J."/>
            <person name="Swalarsk-Parry B.S."/>
            <person name="Vaghefi N."/>
            <person name="Wilken P.M."/>
            <person name="An Z."/>
            <person name="de Beer Z.W."/>
            <person name="De Vos L."/>
            <person name="Chen L."/>
            <person name="Duong T.A."/>
            <person name="Gao Y."/>
            <person name="Hammerbacher A."/>
            <person name="Kikkert J.R."/>
            <person name="Li Y."/>
            <person name="Li H."/>
            <person name="Li K."/>
            <person name="Li Q."/>
            <person name="Liu X."/>
            <person name="Ma X."/>
            <person name="Naidoo K."/>
            <person name="Pethybridge S.J."/>
            <person name="Sun J."/>
            <person name="Steenkamp E.T."/>
            <person name="van der Nest M.A."/>
            <person name="van Wyk S."/>
            <person name="Wingfield M.J."/>
            <person name="Xiong C."/>
            <person name="Yue Q."/>
            <person name="Zhang X."/>
        </authorList>
    </citation>
    <scope>NUCLEOTIDE SEQUENCE [LARGE SCALE GENOMIC DNA]</scope>
    <source>
        <strain evidence="2 3">BP6252</strain>
    </source>
</reference>
<evidence type="ECO:0000313" key="3">
    <source>
        <dbReference type="Proteomes" id="UP000256645"/>
    </source>
</evidence>
<protein>
    <submittedName>
        <fullName evidence="2">Uncharacterized protein</fullName>
    </submittedName>
</protein>
<feature type="signal peptide" evidence="1">
    <location>
        <begin position="1"/>
        <end position="24"/>
    </location>
</feature>
<dbReference type="Proteomes" id="UP000256645">
    <property type="component" value="Unassembled WGS sequence"/>
</dbReference>
<accession>A0A3D8SS60</accession>
<evidence type="ECO:0000313" key="2">
    <source>
        <dbReference type="EMBL" id="RDW89153.1"/>
    </source>
</evidence>
<keyword evidence="3" id="KW-1185">Reference proteome</keyword>
<proteinExistence type="predicted"/>
<organism evidence="2 3">
    <name type="scientific">Coleophoma cylindrospora</name>
    <dbReference type="NCBI Taxonomy" id="1849047"/>
    <lineage>
        <taxon>Eukaryota</taxon>
        <taxon>Fungi</taxon>
        <taxon>Dikarya</taxon>
        <taxon>Ascomycota</taxon>
        <taxon>Pezizomycotina</taxon>
        <taxon>Leotiomycetes</taxon>
        <taxon>Helotiales</taxon>
        <taxon>Dermateaceae</taxon>
        <taxon>Coleophoma</taxon>
    </lineage>
</organism>
<feature type="chain" id="PRO_5017574478" evidence="1">
    <location>
        <begin position="25"/>
        <end position="308"/>
    </location>
</feature>
<dbReference type="PANTHER" id="PTHR42060:SF1">
    <property type="entry name" value="NHL REPEAT-CONTAINING PROTEIN"/>
    <property type="match status" value="1"/>
</dbReference>
<dbReference type="EMBL" id="PDLM01000001">
    <property type="protein sequence ID" value="RDW89153.1"/>
    <property type="molecule type" value="Genomic_DNA"/>
</dbReference>
<gene>
    <name evidence="2" type="ORF">BP6252_01185</name>
</gene>